<gene>
    <name evidence="6" type="ORF">P7122_12930</name>
</gene>
<dbReference type="PANTHER" id="PTHR30246">
    <property type="entry name" value="2-KETO-3-DEOXY-6-PHOSPHOGLUCONATE ALDOLASE"/>
    <property type="match status" value="1"/>
</dbReference>
<keyword evidence="5" id="KW-0119">Carbohydrate metabolism</keyword>
<comment type="similarity">
    <text evidence="2">Belongs to the KHG/KDPG aldolase family.</text>
</comment>
<dbReference type="PROSITE" id="PS00160">
    <property type="entry name" value="ALDOLASE_KDPG_KHG_2"/>
    <property type="match status" value="1"/>
</dbReference>
<proteinExistence type="inferred from homology"/>
<dbReference type="RefSeq" id="WP_278006224.1">
    <property type="nucleotide sequence ID" value="NZ_JARSBN010000007.1"/>
</dbReference>
<dbReference type="SUPFAM" id="SSF51569">
    <property type="entry name" value="Aldolase"/>
    <property type="match status" value="1"/>
</dbReference>
<dbReference type="InterPro" id="IPR031338">
    <property type="entry name" value="KDPG/KHG_AS_2"/>
</dbReference>
<comment type="caution">
    <text evidence="6">The sequence shown here is derived from an EMBL/GenBank/DDBJ whole genome shotgun (WGS) entry which is preliminary data.</text>
</comment>
<organism evidence="6 7">
    <name type="scientific">Winogradskyella marincola</name>
    <dbReference type="NCBI Taxonomy" id="3037795"/>
    <lineage>
        <taxon>Bacteria</taxon>
        <taxon>Pseudomonadati</taxon>
        <taxon>Bacteroidota</taxon>
        <taxon>Flavobacteriia</taxon>
        <taxon>Flavobacteriales</taxon>
        <taxon>Flavobacteriaceae</taxon>
        <taxon>Winogradskyella</taxon>
    </lineage>
</organism>
<name>A0ABT6G417_9FLAO</name>
<keyword evidence="7" id="KW-1185">Reference proteome</keyword>
<evidence type="ECO:0000256" key="2">
    <source>
        <dbReference type="ARBA" id="ARBA00006906"/>
    </source>
</evidence>
<dbReference type="Proteomes" id="UP001529085">
    <property type="component" value="Unassembled WGS sequence"/>
</dbReference>
<dbReference type="Gene3D" id="3.20.20.70">
    <property type="entry name" value="Aldolase class I"/>
    <property type="match status" value="1"/>
</dbReference>
<evidence type="ECO:0000256" key="3">
    <source>
        <dbReference type="ARBA" id="ARBA00011233"/>
    </source>
</evidence>
<dbReference type="Pfam" id="PF01081">
    <property type="entry name" value="Aldolase"/>
    <property type="match status" value="1"/>
</dbReference>
<accession>A0ABT6G417</accession>
<evidence type="ECO:0000313" key="6">
    <source>
        <dbReference type="EMBL" id="MDG4716784.1"/>
    </source>
</evidence>
<keyword evidence="4" id="KW-0456">Lyase</keyword>
<evidence type="ECO:0000256" key="5">
    <source>
        <dbReference type="ARBA" id="ARBA00023277"/>
    </source>
</evidence>
<dbReference type="InterPro" id="IPR013785">
    <property type="entry name" value="Aldolase_TIM"/>
</dbReference>
<reference evidence="6 7" key="1">
    <citation type="submission" date="2023-03" db="EMBL/GenBank/DDBJ databases">
        <title>Strain YYF002 represents a novel species in the genus Winogradskyella isolated from seawater.</title>
        <authorList>
            <person name="Fu Z.-Y."/>
        </authorList>
    </citation>
    <scope>NUCLEOTIDE SEQUENCE [LARGE SCALE GENOMIC DNA]</scope>
    <source>
        <strain evidence="6 7">YYF002</strain>
    </source>
</reference>
<dbReference type="EMBL" id="JARSBN010000007">
    <property type="protein sequence ID" value="MDG4716784.1"/>
    <property type="molecule type" value="Genomic_DNA"/>
</dbReference>
<dbReference type="InterPro" id="IPR000887">
    <property type="entry name" value="Aldlse_KDPG_KHG"/>
</dbReference>
<protein>
    <submittedName>
        <fullName evidence="6">Bifunctional 4-hydroxy-2-oxoglutarate aldolase/2-dehydro-3-deoxy-phosphogluconate aldolase</fullName>
    </submittedName>
</protein>
<comment type="pathway">
    <text evidence="1">Carbohydrate acid metabolism.</text>
</comment>
<dbReference type="PANTHER" id="PTHR30246:SF1">
    <property type="entry name" value="2-DEHYDRO-3-DEOXY-6-PHOSPHOGALACTONATE ALDOLASE-RELATED"/>
    <property type="match status" value="1"/>
</dbReference>
<dbReference type="CDD" id="cd00452">
    <property type="entry name" value="KDPG_aldolase"/>
    <property type="match status" value="1"/>
</dbReference>
<sequence>MKREEIAAIIKQERLIAIVRTKEQEKVPEIIENLVQGGIKVIEITSNTPGFLHHIQQAKKQYASQDVLIGAGTVINSDIAEKAITSGAQFLVTPNTNTEVLAVAKKYNVPVAMGAITPTEICTAVACGADIVKLFPAGNLGISYFKSVKSPLDDVAFFAVGGIDLSNAEEWILAGVSGFGLGSALTKSKAFDGVKANAEQFVKIKNESKWIN</sequence>
<evidence type="ECO:0000256" key="1">
    <source>
        <dbReference type="ARBA" id="ARBA00004761"/>
    </source>
</evidence>
<comment type="subunit">
    <text evidence="3">Homotrimer.</text>
</comment>
<evidence type="ECO:0000313" key="7">
    <source>
        <dbReference type="Proteomes" id="UP001529085"/>
    </source>
</evidence>
<evidence type="ECO:0000256" key="4">
    <source>
        <dbReference type="ARBA" id="ARBA00023239"/>
    </source>
</evidence>